<gene>
    <name evidence="2" type="ORF">EV678_1484</name>
</gene>
<proteinExistence type="predicted"/>
<dbReference type="InterPro" id="IPR002645">
    <property type="entry name" value="STAS_dom"/>
</dbReference>
<dbReference type="CDD" id="cd07043">
    <property type="entry name" value="STAS_anti-anti-sigma_factors"/>
    <property type="match status" value="1"/>
</dbReference>
<dbReference type="Proteomes" id="UP000292136">
    <property type="component" value="Unassembled WGS sequence"/>
</dbReference>
<name>A0ABY0ITQ4_9RHOO</name>
<dbReference type="InterPro" id="IPR058548">
    <property type="entry name" value="MlaB-like_STAS"/>
</dbReference>
<reference evidence="2 3" key="1">
    <citation type="submission" date="2019-02" db="EMBL/GenBank/DDBJ databases">
        <title>Genomic Encyclopedia of Type Strains, Phase IV (KMG-IV): sequencing the most valuable type-strain genomes for metagenomic binning, comparative biology and taxonomic classification.</title>
        <authorList>
            <person name="Goeker M."/>
        </authorList>
    </citation>
    <scope>NUCLEOTIDE SEQUENCE [LARGE SCALE GENOMIC DNA]</scope>
    <source>
        <strain evidence="2 3">DSM 21223</strain>
    </source>
</reference>
<comment type="caution">
    <text evidence="2">The sequence shown here is derived from an EMBL/GenBank/DDBJ whole genome shotgun (WGS) entry which is preliminary data.</text>
</comment>
<dbReference type="EMBL" id="SHKM01000001">
    <property type="protein sequence ID" value="RZT90664.1"/>
    <property type="molecule type" value="Genomic_DNA"/>
</dbReference>
<dbReference type="PROSITE" id="PS50801">
    <property type="entry name" value="STAS"/>
    <property type="match status" value="1"/>
</dbReference>
<sequence>MEMKTHSADGVMHLALQGEFTIYDAGIKDELLALCAGPRVEIDLSQVNEIDSVGVQLLLLVLRQAQMQQRSLRLVALHPAVNTMFELYDLHQTFGLDNNGELPS</sequence>
<dbReference type="Gene3D" id="3.30.750.24">
    <property type="entry name" value="STAS domain"/>
    <property type="match status" value="1"/>
</dbReference>
<dbReference type="SUPFAM" id="SSF52091">
    <property type="entry name" value="SpoIIaa-like"/>
    <property type="match status" value="1"/>
</dbReference>
<organism evidence="2 3">
    <name type="scientific">Azospira oryzae</name>
    <dbReference type="NCBI Taxonomy" id="146939"/>
    <lineage>
        <taxon>Bacteria</taxon>
        <taxon>Pseudomonadati</taxon>
        <taxon>Pseudomonadota</taxon>
        <taxon>Betaproteobacteria</taxon>
        <taxon>Rhodocyclales</taxon>
        <taxon>Rhodocyclaceae</taxon>
        <taxon>Azospira</taxon>
    </lineage>
</organism>
<dbReference type="PANTHER" id="PTHR35849">
    <property type="entry name" value="BLR2341 PROTEIN"/>
    <property type="match status" value="1"/>
</dbReference>
<dbReference type="RefSeq" id="WP_014238481.1">
    <property type="nucleotide sequence ID" value="NZ_SHKM01000001.1"/>
</dbReference>
<dbReference type="InterPro" id="IPR036513">
    <property type="entry name" value="STAS_dom_sf"/>
</dbReference>
<feature type="domain" description="STAS" evidence="1">
    <location>
        <begin position="1"/>
        <end position="104"/>
    </location>
</feature>
<dbReference type="PANTHER" id="PTHR35849:SF2">
    <property type="entry name" value="BLR2341 PROTEIN"/>
    <property type="match status" value="1"/>
</dbReference>
<evidence type="ECO:0000259" key="1">
    <source>
        <dbReference type="PROSITE" id="PS50801"/>
    </source>
</evidence>
<dbReference type="Pfam" id="PF13466">
    <property type="entry name" value="STAS_2"/>
    <property type="match status" value="1"/>
</dbReference>
<evidence type="ECO:0000313" key="2">
    <source>
        <dbReference type="EMBL" id="RZT90664.1"/>
    </source>
</evidence>
<protein>
    <submittedName>
        <fullName evidence="2">Anti-anti-sigma factor</fullName>
    </submittedName>
</protein>
<keyword evidence="3" id="KW-1185">Reference proteome</keyword>
<evidence type="ECO:0000313" key="3">
    <source>
        <dbReference type="Proteomes" id="UP000292136"/>
    </source>
</evidence>
<accession>A0ABY0ITQ4</accession>
<dbReference type="InterPro" id="IPR052746">
    <property type="entry name" value="MlaB_ABC_Transporter"/>
</dbReference>